<dbReference type="InterPro" id="IPR036322">
    <property type="entry name" value="WD40_repeat_dom_sf"/>
</dbReference>
<dbReference type="AlphaFoldDB" id="A0A1B8R435"/>
<reference evidence="1" key="1">
    <citation type="journal article" date="2015" name="BMC Genomics">
        <title>Transcriptome profiling of a Rhizobium leguminosarum bv. trifolii rosR mutant reveals the role of the transcriptional regulator RosR in motility, synthesis of cell-surface components, and other cellular processes.</title>
        <authorList>
            <person name="Rachwal K."/>
            <person name="Matczynska E."/>
            <person name="Janczarek M."/>
        </authorList>
    </citation>
    <scope>NUCLEOTIDE SEQUENCE</scope>
    <source>
        <strain evidence="1">Rt24.2</strain>
    </source>
</reference>
<sequence length="284" mass="31347">MMSDSDLTTTVTAIELLDNQTLHVLVTTNDIRDNYVSELRRLSGPRFEAVEVLFRRTEWLTGFTSPSREVSYIARWDNTIYVVGTQNQRAVGRPCEAITRVVSGPDGQVFATCYWGLIQWLLNGQWQSIDFGREVDLFHVLPTGSNEFYVCGAEGSLAQWSNGNVAFFELPTDAALFALAQDTNGKIIVGGEGILFRGGGTIWDAVDVSETTFHHARRHGSAINLGGGENGLYRLSDSNLLQVNGDILAYYVADFGDLIATCGANKVWIIDGNTTYAITFDHLF</sequence>
<accession>A0A1B8R435</accession>
<evidence type="ECO:0000313" key="1">
    <source>
        <dbReference type="EMBL" id="AOO93888.1"/>
    </source>
</evidence>
<protein>
    <submittedName>
        <fullName evidence="1">Uncharacterized protein</fullName>
    </submittedName>
</protein>
<organism evidence="1">
    <name type="scientific">Rhizobium leguminosarum bv. trifolii</name>
    <dbReference type="NCBI Taxonomy" id="386"/>
    <lineage>
        <taxon>Bacteria</taxon>
        <taxon>Pseudomonadati</taxon>
        <taxon>Pseudomonadota</taxon>
        <taxon>Alphaproteobacteria</taxon>
        <taxon>Hyphomicrobiales</taxon>
        <taxon>Rhizobiaceae</taxon>
        <taxon>Rhizobium/Agrobacterium group</taxon>
        <taxon>Rhizobium</taxon>
    </lineage>
</organism>
<name>A0A1B8R435_RHILT</name>
<reference evidence="1" key="2">
    <citation type="journal article" date="2016" name="Front. Microbiol.">
        <title>The Regulatory Protein RosR Affects Rhizobium leguminosarum bv. trifolii Protein Profiles, Cell Surface Properties, and Symbiosis with Clover.</title>
        <authorList>
            <person name="Rachwal K."/>
            <person name="Boguszewska A."/>
            <person name="Kopcinska J."/>
            <person name="Karas M."/>
            <person name="Tchorzewski M."/>
            <person name="Janczarek M."/>
        </authorList>
    </citation>
    <scope>NUCLEOTIDE SEQUENCE</scope>
    <source>
        <strain evidence="1">Rt24.2</strain>
    </source>
</reference>
<proteinExistence type="predicted"/>
<dbReference type="EMBL" id="KX491524">
    <property type="protein sequence ID" value="AOO93888.1"/>
    <property type="molecule type" value="Genomic_DNA"/>
</dbReference>
<dbReference type="SUPFAM" id="SSF50978">
    <property type="entry name" value="WD40 repeat-like"/>
    <property type="match status" value="1"/>
</dbReference>